<sequence>MTELFLNKKRGVWELKAGRAFCFNPWVVCCGVMLDRLNNGRKAGRTVESGRRDREKEN</sequence>
<accession>A0ACC1C2R9</accession>
<name>A0ACC1C2R9_9ROSI</name>
<gene>
    <name evidence="1" type="ORF">Patl1_17743</name>
</gene>
<dbReference type="Proteomes" id="UP001164250">
    <property type="component" value="Chromosome 2"/>
</dbReference>
<dbReference type="EMBL" id="CM047898">
    <property type="protein sequence ID" value="KAJ0106257.1"/>
    <property type="molecule type" value="Genomic_DNA"/>
</dbReference>
<comment type="caution">
    <text evidence="1">The sequence shown here is derived from an EMBL/GenBank/DDBJ whole genome shotgun (WGS) entry which is preliminary data.</text>
</comment>
<keyword evidence="2" id="KW-1185">Reference proteome</keyword>
<evidence type="ECO:0000313" key="2">
    <source>
        <dbReference type="Proteomes" id="UP001164250"/>
    </source>
</evidence>
<organism evidence="1 2">
    <name type="scientific">Pistacia atlantica</name>
    <dbReference type="NCBI Taxonomy" id="434234"/>
    <lineage>
        <taxon>Eukaryota</taxon>
        <taxon>Viridiplantae</taxon>
        <taxon>Streptophyta</taxon>
        <taxon>Embryophyta</taxon>
        <taxon>Tracheophyta</taxon>
        <taxon>Spermatophyta</taxon>
        <taxon>Magnoliopsida</taxon>
        <taxon>eudicotyledons</taxon>
        <taxon>Gunneridae</taxon>
        <taxon>Pentapetalae</taxon>
        <taxon>rosids</taxon>
        <taxon>malvids</taxon>
        <taxon>Sapindales</taxon>
        <taxon>Anacardiaceae</taxon>
        <taxon>Pistacia</taxon>
    </lineage>
</organism>
<evidence type="ECO:0000313" key="1">
    <source>
        <dbReference type="EMBL" id="KAJ0106257.1"/>
    </source>
</evidence>
<proteinExistence type="predicted"/>
<protein>
    <submittedName>
        <fullName evidence="1">Uncharacterized protein</fullName>
    </submittedName>
</protein>
<reference evidence="2" key="1">
    <citation type="journal article" date="2023" name="G3 (Bethesda)">
        <title>Genome assembly and association tests identify interacting loci associated with vigor, precocity, and sex in interspecific pistachio rootstocks.</title>
        <authorList>
            <person name="Palmer W."/>
            <person name="Jacygrad E."/>
            <person name="Sagayaradj S."/>
            <person name="Cavanaugh K."/>
            <person name="Han R."/>
            <person name="Bertier L."/>
            <person name="Beede B."/>
            <person name="Kafkas S."/>
            <person name="Golino D."/>
            <person name="Preece J."/>
            <person name="Michelmore R."/>
        </authorList>
    </citation>
    <scope>NUCLEOTIDE SEQUENCE [LARGE SCALE GENOMIC DNA]</scope>
</reference>